<dbReference type="OrthoDB" id="2150267at2759"/>
<evidence type="ECO:0000256" key="2">
    <source>
        <dbReference type="ARBA" id="ARBA00022692"/>
    </source>
</evidence>
<proteinExistence type="predicted"/>
<dbReference type="Pfam" id="PF00003">
    <property type="entry name" value="7tm_3"/>
    <property type="match status" value="1"/>
</dbReference>
<dbReference type="InterPro" id="IPR002455">
    <property type="entry name" value="GPCR3_GABA-B"/>
</dbReference>
<dbReference type="PROSITE" id="PS50259">
    <property type="entry name" value="G_PROTEIN_RECEP_F3_4"/>
    <property type="match status" value="1"/>
</dbReference>
<accession>A0A1S3IJ24</accession>
<dbReference type="GO" id="GO:0004965">
    <property type="term" value="F:G protein-coupled GABA receptor activity"/>
    <property type="evidence" value="ECO:0007669"/>
    <property type="project" value="InterPro"/>
</dbReference>
<evidence type="ECO:0000256" key="6">
    <source>
        <dbReference type="ARBA" id="ARBA00023170"/>
    </source>
</evidence>
<dbReference type="CDD" id="cd15047">
    <property type="entry name" value="7tmC_GABA-B-like"/>
    <property type="match status" value="1"/>
</dbReference>
<evidence type="ECO:0000256" key="5">
    <source>
        <dbReference type="ARBA" id="ARBA00023136"/>
    </source>
</evidence>
<evidence type="ECO:0000256" key="4">
    <source>
        <dbReference type="ARBA" id="ARBA00023040"/>
    </source>
</evidence>
<organism evidence="11 12">
    <name type="scientific">Lingula anatina</name>
    <name type="common">Brachiopod</name>
    <name type="synonym">Lingula unguis</name>
    <dbReference type="NCBI Taxonomy" id="7574"/>
    <lineage>
        <taxon>Eukaryota</taxon>
        <taxon>Metazoa</taxon>
        <taxon>Spiralia</taxon>
        <taxon>Lophotrochozoa</taxon>
        <taxon>Brachiopoda</taxon>
        <taxon>Linguliformea</taxon>
        <taxon>Lingulata</taxon>
        <taxon>Lingulida</taxon>
        <taxon>Linguloidea</taxon>
        <taxon>Lingulidae</taxon>
        <taxon>Lingula</taxon>
    </lineage>
</organism>
<keyword evidence="6" id="KW-0675">Receptor</keyword>
<feature type="transmembrane region" description="Helical" evidence="9">
    <location>
        <begin position="49"/>
        <end position="71"/>
    </location>
</feature>
<keyword evidence="8" id="KW-0807">Transducer</keyword>
<reference evidence="12" key="1">
    <citation type="submission" date="2025-08" db="UniProtKB">
        <authorList>
            <consortium name="RefSeq"/>
        </authorList>
    </citation>
    <scope>IDENTIFICATION</scope>
    <source>
        <tissue evidence="12">Gonads</tissue>
    </source>
</reference>
<dbReference type="AlphaFoldDB" id="A0A1S3IJ24"/>
<dbReference type="InterPro" id="IPR000337">
    <property type="entry name" value="GPCR_3"/>
</dbReference>
<keyword evidence="4" id="KW-0297">G-protein coupled receptor</keyword>
<dbReference type="PANTHER" id="PTHR10519">
    <property type="entry name" value="GABA-B RECEPTOR"/>
    <property type="match status" value="1"/>
</dbReference>
<evidence type="ECO:0000256" key="1">
    <source>
        <dbReference type="ARBA" id="ARBA00004141"/>
    </source>
</evidence>
<dbReference type="PRINTS" id="PR00248">
    <property type="entry name" value="GPCRMGR"/>
</dbReference>
<evidence type="ECO:0000259" key="10">
    <source>
        <dbReference type="PROSITE" id="PS50259"/>
    </source>
</evidence>
<dbReference type="Proteomes" id="UP000085678">
    <property type="component" value="Unplaced"/>
</dbReference>
<protein>
    <submittedName>
        <fullName evidence="12">Gamma-aminobutyric acid type B receptor subunit 2-like isoform X2</fullName>
    </submittedName>
</protein>
<evidence type="ECO:0000313" key="11">
    <source>
        <dbReference type="Proteomes" id="UP000085678"/>
    </source>
</evidence>
<feature type="transmembrane region" description="Helical" evidence="9">
    <location>
        <begin position="146"/>
        <end position="163"/>
    </location>
</feature>
<keyword evidence="7" id="KW-0325">Glycoprotein</keyword>
<evidence type="ECO:0000256" key="7">
    <source>
        <dbReference type="ARBA" id="ARBA00023180"/>
    </source>
</evidence>
<sequence length="345" mass="37485">MPAMCMTSGWLLSIAFSLAFGAMFAKTWRVYVIFGNKSGRMRKPLQDKHLLLGVGSLVMVDVAVMATWTVIDPMYLTYHIQTDTETDGKRLITKHESCTSELKTYWIGGLLAEKGLLLIFGCFLAFETRRVFVPELNDSKYLGMCIYNTCVLCGVGASVAMIVSERPAITFAFSSLCIIASAATTLGLLFVPKISYVKKHPNGKQPDGITSTFKASLRNVHKELSNAASVFRSSGQGNEDNLSDRKSASLNTPLAGLPTVRFYSELGGTENDSHSRSQKAKVTGIINQSFSTCDADENGGDHEPTVLPSSGATCSNVENRCFKNHVVVGSCTGLYVPTVNEDSRL</sequence>
<evidence type="ECO:0000313" key="12">
    <source>
        <dbReference type="RefSeq" id="XP_013398212.1"/>
    </source>
</evidence>
<dbReference type="GO" id="GO:0007214">
    <property type="term" value="P:gamma-aminobutyric acid signaling pathway"/>
    <property type="evidence" value="ECO:0007669"/>
    <property type="project" value="TreeGrafter"/>
</dbReference>
<keyword evidence="5 9" id="KW-0472">Membrane</keyword>
<dbReference type="PANTHER" id="PTHR10519:SF20">
    <property type="entry name" value="G-PROTEIN COUPLED RECEPTOR 156-RELATED"/>
    <property type="match status" value="1"/>
</dbReference>
<dbReference type="InterPro" id="IPR017978">
    <property type="entry name" value="GPCR_3_C"/>
</dbReference>
<feature type="transmembrane region" description="Helical" evidence="9">
    <location>
        <begin position="169"/>
        <end position="191"/>
    </location>
</feature>
<keyword evidence="11" id="KW-1185">Reference proteome</keyword>
<evidence type="ECO:0000256" key="3">
    <source>
        <dbReference type="ARBA" id="ARBA00022989"/>
    </source>
</evidence>
<feature type="transmembrane region" description="Helical" evidence="9">
    <location>
        <begin position="105"/>
        <end position="126"/>
    </location>
</feature>
<gene>
    <name evidence="12" type="primary">LOC106164745</name>
</gene>
<evidence type="ECO:0000256" key="9">
    <source>
        <dbReference type="SAM" id="Phobius"/>
    </source>
</evidence>
<feature type="domain" description="G-protein coupled receptors family 3 profile" evidence="10">
    <location>
        <begin position="1"/>
        <end position="202"/>
    </location>
</feature>
<dbReference type="PRINTS" id="PR01176">
    <property type="entry name" value="GABABRECEPTR"/>
</dbReference>
<feature type="transmembrane region" description="Helical" evidence="9">
    <location>
        <begin position="6"/>
        <end position="28"/>
    </location>
</feature>
<keyword evidence="3 9" id="KW-1133">Transmembrane helix</keyword>
<dbReference type="GeneID" id="106164745"/>
<dbReference type="GO" id="GO:0038039">
    <property type="term" value="C:G protein-coupled receptor heterodimeric complex"/>
    <property type="evidence" value="ECO:0007669"/>
    <property type="project" value="TreeGrafter"/>
</dbReference>
<keyword evidence="2 9" id="KW-0812">Transmembrane</keyword>
<evidence type="ECO:0000256" key="8">
    <source>
        <dbReference type="ARBA" id="ARBA00023224"/>
    </source>
</evidence>
<comment type="subcellular location">
    <subcellularLocation>
        <location evidence="1">Membrane</location>
        <topology evidence="1">Multi-pass membrane protein</topology>
    </subcellularLocation>
</comment>
<name>A0A1S3IJ24_LINAN</name>
<dbReference type="RefSeq" id="XP_013398212.1">
    <property type="nucleotide sequence ID" value="XM_013542758.1"/>
</dbReference>